<accession>A0A2T8KIB4</accession>
<reference evidence="1" key="1">
    <citation type="submission" date="2018-04" db="EMBL/GenBank/DDBJ databases">
        <title>WGS assembly of Panicum hallii.</title>
        <authorList>
            <person name="Lovell J."/>
            <person name="Jenkins J."/>
            <person name="Lowry D."/>
            <person name="Mamidi S."/>
            <person name="Sreedasyam A."/>
            <person name="Weng X."/>
            <person name="Barry K."/>
            <person name="Bonette J."/>
            <person name="Campitelli B."/>
            <person name="Daum C."/>
            <person name="Gordon S."/>
            <person name="Gould B."/>
            <person name="Lipzen A."/>
            <person name="Macqueen A."/>
            <person name="Palacio-Mejia J."/>
            <person name="Plott C."/>
            <person name="Shakirov E."/>
            <person name="Shu S."/>
            <person name="Yoshinaga Y."/>
            <person name="Zane M."/>
            <person name="Rokhsar D."/>
            <person name="Grimwood J."/>
            <person name="Schmutz J."/>
            <person name="Juenger T."/>
        </authorList>
    </citation>
    <scope>NUCLEOTIDE SEQUENCE [LARGE SCALE GENOMIC DNA]</scope>
    <source>
        <strain evidence="1">FIL2</strain>
    </source>
</reference>
<sequence>MLEASTSYQRAYSRVSSSGMIVPTLFGDCSAVHDVWAETAQDAFVDITALLHRDSEVDYMIGIDLEFAIPDGVVSLGREPPSANVHYEELCKTVNGGNLVQVGFAAADANFNVLGVWQFNLQFQSAWRAPWHAGVAFLRDEAKLNLEEHASHGIPAAQFIDWLASSAMIRNPKITWISFMGYPDFGFLIRLLTRQEALPVDRVQFLNLFWELFPRSFDVRVFTKLGRCRKEVIHGGLATVCKTLQVERVGDAHHAGSDALLAVRCFHKMMTDSSDFVTQIPRYCGVLYGVVVDCCRCP</sequence>
<gene>
    <name evidence="1" type="ORF">PAHAL_3G160000</name>
</gene>
<dbReference type="Gene3D" id="3.30.420.10">
    <property type="entry name" value="Ribonuclease H-like superfamily/Ribonuclease H"/>
    <property type="match status" value="1"/>
</dbReference>
<protein>
    <submittedName>
        <fullName evidence="1">Uncharacterized protein</fullName>
    </submittedName>
</protein>
<dbReference type="InterPro" id="IPR012337">
    <property type="entry name" value="RNaseH-like_sf"/>
</dbReference>
<dbReference type="PANTHER" id="PTHR10797">
    <property type="entry name" value="CCR4-NOT TRANSCRIPTION COMPLEX SUBUNIT"/>
    <property type="match status" value="1"/>
</dbReference>
<dbReference type="InterPro" id="IPR036397">
    <property type="entry name" value="RNaseH_sf"/>
</dbReference>
<dbReference type="AlphaFoldDB" id="A0A2T8KIB4"/>
<dbReference type="GO" id="GO:0030014">
    <property type="term" value="C:CCR4-NOT complex"/>
    <property type="evidence" value="ECO:0007669"/>
    <property type="project" value="InterPro"/>
</dbReference>
<evidence type="ECO:0000313" key="1">
    <source>
        <dbReference type="EMBL" id="PVH61927.1"/>
    </source>
</evidence>
<dbReference type="SUPFAM" id="SSF53098">
    <property type="entry name" value="Ribonuclease H-like"/>
    <property type="match status" value="1"/>
</dbReference>
<organism evidence="1">
    <name type="scientific">Panicum hallii</name>
    <dbReference type="NCBI Taxonomy" id="206008"/>
    <lineage>
        <taxon>Eukaryota</taxon>
        <taxon>Viridiplantae</taxon>
        <taxon>Streptophyta</taxon>
        <taxon>Embryophyta</taxon>
        <taxon>Tracheophyta</taxon>
        <taxon>Spermatophyta</taxon>
        <taxon>Magnoliopsida</taxon>
        <taxon>Liliopsida</taxon>
        <taxon>Poales</taxon>
        <taxon>Poaceae</taxon>
        <taxon>PACMAD clade</taxon>
        <taxon>Panicoideae</taxon>
        <taxon>Panicodae</taxon>
        <taxon>Paniceae</taxon>
        <taxon>Panicinae</taxon>
        <taxon>Panicum</taxon>
        <taxon>Panicum sect. Panicum</taxon>
    </lineage>
</organism>
<dbReference type="Proteomes" id="UP000243499">
    <property type="component" value="Chromosome 3"/>
</dbReference>
<dbReference type="GO" id="GO:0004535">
    <property type="term" value="F:poly(A)-specific ribonuclease activity"/>
    <property type="evidence" value="ECO:0007669"/>
    <property type="project" value="InterPro"/>
</dbReference>
<dbReference type="GO" id="GO:0003676">
    <property type="term" value="F:nucleic acid binding"/>
    <property type="evidence" value="ECO:0007669"/>
    <property type="project" value="InterPro"/>
</dbReference>
<name>A0A2T8KIB4_9POAL</name>
<proteinExistence type="predicted"/>
<dbReference type="Gramene" id="PVH61927">
    <property type="protein sequence ID" value="PVH61927"/>
    <property type="gene ID" value="PAHAL_3G160000"/>
</dbReference>
<dbReference type="InterPro" id="IPR039637">
    <property type="entry name" value="CNOT7/CNOT8/Pop2"/>
</dbReference>
<dbReference type="EMBL" id="CM008048">
    <property type="protein sequence ID" value="PVH61927.1"/>
    <property type="molecule type" value="Genomic_DNA"/>
</dbReference>